<evidence type="ECO:0000313" key="2">
    <source>
        <dbReference type="EMBL" id="EEA91544.1"/>
    </source>
</evidence>
<dbReference type="Proteomes" id="UP000003560">
    <property type="component" value="Unassembled WGS sequence"/>
</dbReference>
<reference evidence="2 3" key="1">
    <citation type="submission" date="2008-10" db="EMBL/GenBank/DDBJ databases">
        <title>Draft genome sequence of Collinsella stercoris (DSM 13279).</title>
        <authorList>
            <person name="Sudarsanam P."/>
            <person name="Ley R."/>
            <person name="Guruge J."/>
            <person name="Turnbaugh P.J."/>
            <person name="Mahowald M."/>
            <person name="Liep D."/>
            <person name="Gordon J."/>
        </authorList>
    </citation>
    <scope>NUCLEOTIDE SEQUENCE [LARGE SCALE GENOMIC DNA]</scope>
    <source>
        <strain evidence="2 3">DSM 13279</strain>
    </source>
</reference>
<evidence type="ECO:0000256" key="1">
    <source>
        <dbReference type="SAM" id="MobiDB-lite"/>
    </source>
</evidence>
<gene>
    <name evidence="2" type="ORF">COLSTE_00221</name>
</gene>
<feature type="region of interest" description="Disordered" evidence="1">
    <location>
        <begin position="1"/>
        <end position="86"/>
    </location>
</feature>
<feature type="compositionally biased region" description="Basic residues" evidence="1">
    <location>
        <begin position="32"/>
        <end position="53"/>
    </location>
</feature>
<evidence type="ECO:0000313" key="3">
    <source>
        <dbReference type="Proteomes" id="UP000003560"/>
    </source>
</evidence>
<organism evidence="2 3">
    <name type="scientific">Collinsella stercoris DSM 13279</name>
    <dbReference type="NCBI Taxonomy" id="445975"/>
    <lineage>
        <taxon>Bacteria</taxon>
        <taxon>Bacillati</taxon>
        <taxon>Actinomycetota</taxon>
        <taxon>Coriobacteriia</taxon>
        <taxon>Coriobacteriales</taxon>
        <taxon>Coriobacteriaceae</taxon>
        <taxon>Collinsella</taxon>
    </lineage>
</organism>
<feature type="compositionally biased region" description="Basic and acidic residues" evidence="1">
    <location>
        <begin position="1"/>
        <end position="31"/>
    </location>
</feature>
<dbReference type="AlphaFoldDB" id="B6G831"/>
<sequence>MRVEKGLHVKKEPRIEKRLHAEKGPRVEKGLRARKGSRVKKGPRSSRRARASKKGCATWDSDVAPSMQTAAPEEKPTPPSRGVEYC</sequence>
<reference evidence="2 3" key="2">
    <citation type="submission" date="2008-10" db="EMBL/GenBank/DDBJ databases">
        <authorList>
            <person name="Fulton L."/>
            <person name="Clifton S."/>
            <person name="Fulton B."/>
            <person name="Xu J."/>
            <person name="Minx P."/>
            <person name="Pepin K.H."/>
            <person name="Johnson M."/>
            <person name="Thiruvilangam P."/>
            <person name="Bhonagiri V."/>
            <person name="Nash W.E."/>
            <person name="Mardis E.R."/>
            <person name="Wilson R.K."/>
        </authorList>
    </citation>
    <scope>NUCLEOTIDE SEQUENCE [LARGE SCALE GENOMIC DNA]</scope>
    <source>
        <strain evidence="2 3">DSM 13279</strain>
    </source>
</reference>
<comment type="caution">
    <text evidence="2">The sequence shown here is derived from an EMBL/GenBank/DDBJ whole genome shotgun (WGS) entry which is preliminary data.</text>
</comment>
<proteinExistence type="predicted"/>
<dbReference type="EMBL" id="ABXJ01000013">
    <property type="protein sequence ID" value="EEA91544.1"/>
    <property type="molecule type" value="Genomic_DNA"/>
</dbReference>
<name>B6G831_9ACTN</name>
<dbReference type="HOGENOM" id="CLU_2492492_0_0_11"/>
<protein>
    <submittedName>
        <fullName evidence="2">Uncharacterized protein</fullName>
    </submittedName>
</protein>
<keyword evidence="3" id="KW-1185">Reference proteome</keyword>
<accession>B6G831</accession>